<dbReference type="Gene3D" id="1.20.5.170">
    <property type="match status" value="1"/>
</dbReference>
<accession>A0A9P7B732</accession>
<feature type="compositionally biased region" description="Low complexity" evidence="1">
    <location>
        <begin position="193"/>
        <end position="207"/>
    </location>
</feature>
<feature type="compositionally biased region" description="Basic and acidic residues" evidence="1">
    <location>
        <begin position="503"/>
        <end position="512"/>
    </location>
</feature>
<comment type="caution">
    <text evidence="3">The sequence shown here is derived from an EMBL/GenBank/DDBJ whole genome shotgun (WGS) entry which is preliminary data.</text>
</comment>
<feature type="compositionally biased region" description="Low complexity" evidence="1">
    <location>
        <begin position="298"/>
        <end position="312"/>
    </location>
</feature>
<evidence type="ECO:0000259" key="2">
    <source>
        <dbReference type="PROSITE" id="PS00036"/>
    </source>
</evidence>
<gene>
    <name evidence="3" type="ORF">C6P46_002421</name>
</gene>
<dbReference type="AlphaFoldDB" id="A0A9P7B732"/>
<evidence type="ECO:0000313" key="4">
    <source>
        <dbReference type="Proteomes" id="UP000777482"/>
    </source>
</evidence>
<feature type="compositionally biased region" description="Polar residues" evidence="1">
    <location>
        <begin position="481"/>
        <end position="490"/>
    </location>
</feature>
<dbReference type="CDD" id="cd14688">
    <property type="entry name" value="bZIP_YAP"/>
    <property type="match status" value="1"/>
</dbReference>
<feature type="region of interest" description="Disordered" evidence="1">
    <location>
        <begin position="73"/>
        <end position="97"/>
    </location>
</feature>
<feature type="compositionally biased region" description="Low complexity" evidence="1">
    <location>
        <begin position="113"/>
        <end position="133"/>
    </location>
</feature>
<sequence>MSATTTPATAAVRLPPCASLYAAGGGTAAFAAKSESEDGGLAPFASPGPAPTGSASPASLAHYALAPTQCVSVNGPRAGEEGTVATGEPSHLPLSTANHLPVSASAHLVQPDAPARTTTSSPRARQRPSSPTSVPRIAAEPTAGAKPYRSFANLLANPQQHDGLAAHHPWSAPHGGHAGSTAPYASDATSLNGRTSSSSPRPSISGIPQGAQATSLALADPSKSSSAGGNASVFANVAPYPPTPPEPTSATLHGLLPSSVSAAASSYPGDSRPSSASNPSLERCASVTLSTQDELADDSGAASGSQGEGSASCQDKAGGKPKKELKGSKRAEQNRAAQRAFRERKEQKLRSLQELVGRIPEFEEKLASLSAHCASLEADRSSLLAERQLFINERASWDRERRCLLGEIDALRRVLNVEKATSVGVGVMPPVVRPASAGGATSVGPLSPKSGSGSHSADASPSPRALHYDAPLASSDHRRASTSGSGSLQPSMVPVSAPSEVPLRNEVKREAPDDFGGQQPPFKRVDLRA</sequence>
<dbReference type="OrthoDB" id="2593073at2759"/>
<keyword evidence="4" id="KW-1185">Reference proteome</keyword>
<feature type="region of interest" description="Disordered" evidence="1">
    <location>
        <begin position="32"/>
        <end position="57"/>
    </location>
</feature>
<name>A0A9P7B732_RHOMI</name>
<evidence type="ECO:0000313" key="3">
    <source>
        <dbReference type="EMBL" id="KAG0663525.1"/>
    </source>
</evidence>
<evidence type="ECO:0000256" key="1">
    <source>
        <dbReference type="SAM" id="MobiDB-lite"/>
    </source>
</evidence>
<feature type="compositionally biased region" description="Polar residues" evidence="1">
    <location>
        <begin position="449"/>
        <end position="459"/>
    </location>
</feature>
<feature type="compositionally biased region" description="Low complexity" evidence="1">
    <location>
        <begin position="42"/>
        <end position="57"/>
    </location>
</feature>
<dbReference type="SUPFAM" id="SSF57959">
    <property type="entry name" value="Leucine zipper domain"/>
    <property type="match status" value="1"/>
</dbReference>
<dbReference type="GO" id="GO:0003700">
    <property type="term" value="F:DNA-binding transcription factor activity"/>
    <property type="evidence" value="ECO:0007669"/>
    <property type="project" value="InterPro"/>
</dbReference>
<feature type="domain" description="BZIP" evidence="2">
    <location>
        <begin position="329"/>
        <end position="344"/>
    </location>
</feature>
<proteinExistence type="predicted"/>
<dbReference type="InterPro" id="IPR004827">
    <property type="entry name" value="bZIP"/>
</dbReference>
<feature type="region of interest" description="Disordered" evidence="1">
    <location>
        <begin position="111"/>
        <end position="138"/>
    </location>
</feature>
<organism evidence="3 4">
    <name type="scientific">Rhodotorula mucilaginosa</name>
    <name type="common">Yeast</name>
    <name type="synonym">Rhodotorula rubra</name>
    <dbReference type="NCBI Taxonomy" id="5537"/>
    <lineage>
        <taxon>Eukaryota</taxon>
        <taxon>Fungi</taxon>
        <taxon>Dikarya</taxon>
        <taxon>Basidiomycota</taxon>
        <taxon>Pucciniomycotina</taxon>
        <taxon>Microbotryomycetes</taxon>
        <taxon>Sporidiobolales</taxon>
        <taxon>Sporidiobolaceae</taxon>
        <taxon>Rhodotorula</taxon>
    </lineage>
</organism>
<dbReference type="Proteomes" id="UP000777482">
    <property type="component" value="Unassembled WGS sequence"/>
</dbReference>
<dbReference type="PROSITE" id="PS00036">
    <property type="entry name" value="BZIP_BASIC"/>
    <property type="match status" value="1"/>
</dbReference>
<feature type="region of interest" description="Disordered" evidence="1">
    <location>
        <begin position="163"/>
        <end position="344"/>
    </location>
</feature>
<reference evidence="3 4" key="1">
    <citation type="submission" date="2020-11" db="EMBL/GenBank/DDBJ databases">
        <title>Kefir isolates.</title>
        <authorList>
            <person name="Marcisauskas S."/>
            <person name="Kim Y."/>
            <person name="Blasche S."/>
        </authorList>
    </citation>
    <scope>NUCLEOTIDE SEQUENCE [LARGE SCALE GENOMIC DNA]</scope>
    <source>
        <strain evidence="3 4">KR</strain>
    </source>
</reference>
<dbReference type="EMBL" id="PUHQ01000019">
    <property type="protein sequence ID" value="KAG0663525.1"/>
    <property type="molecule type" value="Genomic_DNA"/>
</dbReference>
<dbReference type="InterPro" id="IPR046347">
    <property type="entry name" value="bZIP_sf"/>
</dbReference>
<feature type="region of interest" description="Disordered" evidence="1">
    <location>
        <begin position="437"/>
        <end position="529"/>
    </location>
</feature>
<protein>
    <recommendedName>
        <fullName evidence="2">BZIP domain-containing protein</fullName>
    </recommendedName>
</protein>
<feature type="compositionally biased region" description="Basic and acidic residues" evidence="1">
    <location>
        <begin position="317"/>
        <end position="333"/>
    </location>
</feature>